<dbReference type="CDD" id="cd12797">
    <property type="entry name" value="M23_peptidase"/>
    <property type="match status" value="1"/>
</dbReference>
<dbReference type="STRING" id="1129374.AJE_13280"/>
<keyword evidence="1" id="KW-0732">Signal</keyword>
<dbReference type="MEROPS" id="M23.009"/>
<dbReference type="InterPro" id="IPR050570">
    <property type="entry name" value="Cell_wall_metabolism_enzyme"/>
</dbReference>
<comment type="caution">
    <text evidence="5">The sequence shown here is derived from an EMBL/GenBank/DDBJ whole genome shotgun (WGS) entry which is preliminary data.</text>
</comment>
<dbReference type="PANTHER" id="PTHR21666">
    <property type="entry name" value="PEPTIDASE-RELATED"/>
    <property type="match status" value="1"/>
</dbReference>
<keyword evidence="3" id="KW-0472">Membrane</keyword>
<evidence type="ECO:0000256" key="1">
    <source>
        <dbReference type="ARBA" id="ARBA00022729"/>
    </source>
</evidence>
<dbReference type="GO" id="GO:0004222">
    <property type="term" value="F:metalloendopeptidase activity"/>
    <property type="evidence" value="ECO:0007669"/>
    <property type="project" value="TreeGrafter"/>
</dbReference>
<dbReference type="InterPro" id="IPR016047">
    <property type="entry name" value="M23ase_b-sheet_dom"/>
</dbReference>
<feature type="domain" description="M23ase beta-sheet core" evidence="4">
    <location>
        <begin position="183"/>
        <end position="278"/>
    </location>
</feature>
<organism evidence="5 6">
    <name type="scientific">Alishewanella jeotgali KCTC 22429</name>
    <dbReference type="NCBI Taxonomy" id="1129374"/>
    <lineage>
        <taxon>Bacteria</taxon>
        <taxon>Pseudomonadati</taxon>
        <taxon>Pseudomonadota</taxon>
        <taxon>Gammaproteobacteria</taxon>
        <taxon>Alteromonadales</taxon>
        <taxon>Alteromonadaceae</taxon>
        <taxon>Alishewanella</taxon>
    </lineage>
</organism>
<gene>
    <name evidence="5" type="ORF">AJE_13280</name>
</gene>
<dbReference type="Proteomes" id="UP000012046">
    <property type="component" value="Unassembled WGS sequence"/>
</dbReference>
<reference evidence="5 6" key="1">
    <citation type="journal article" date="2012" name="J. Bacteriol.">
        <title>Genome Sequence of Extracellular-Protease-Producing Alishewanella jeotgali Isolated from Traditional Korean Fermented Seafood.</title>
        <authorList>
            <person name="Jung J."/>
            <person name="Chun J."/>
            <person name="Park W."/>
        </authorList>
    </citation>
    <scope>NUCLEOTIDE SEQUENCE [LARGE SCALE GENOMIC DNA]</scope>
    <source>
        <strain evidence="5 6">KCTC 22429</strain>
    </source>
</reference>
<dbReference type="Gene3D" id="2.70.70.10">
    <property type="entry name" value="Glucose Permease (Domain IIA)"/>
    <property type="match status" value="1"/>
</dbReference>
<dbReference type="EMBL" id="AHTH01000045">
    <property type="protein sequence ID" value="EHR40146.1"/>
    <property type="molecule type" value="Genomic_DNA"/>
</dbReference>
<dbReference type="SUPFAM" id="SSF51261">
    <property type="entry name" value="Duplicated hybrid motif"/>
    <property type="match status" value="1"/>
</dbReference>
<dbReference type="Pfam" id="PF01551">
    <property type="entry name" value="Peptidase_M23"/>
    <property type="match status" value="1"/>
</dbReference>
<dbReference type="PATRIC" id="fig|1129374.4.peg.2636"/>
<keyword evidence="6" id="KW-1185">Reference proteome</keyword>
<accession>H3ZH06</accession>
<dbReference type="eggNOG" id="COG0739">
    <property type="taxonomic scope" value="Bacteria"/>
</dbReference>
<name>H3ZH06_9ALTE</name>
<keyword evidence="2" id="KW-0175">Coiled coil</keyword>
<proteinExistence type="predicted"/>
<keyword evidence="3" id="KW-0812">Transmembrane</keyword>
<evidence type="ECO:0000256" key="3">
    <source>
        <dbReference type="SAM" id="Phobius"/>
    </source>
</evidence>
<feature type="transmembrane region" description="Helical" evidence="3">
    <location>
        <begin position="43"/>
        <end position="66"/>
    </location>
</feature>
<keyword evidence="3" id="KW-1133">Transmembrane helix</keyword>
<feature type="coiled-coil region" evidence="2">
    <location>
        <begin position="82"/>
        <end position="116"/>
    </location>
</feature>
<evidence type="ECO:0000313" key="5">
    <source>
        <dbReference type="EMBL" id="EHR40146.1"/>
    </source>
</evidence>
<dbReference type="InterPro" id="IPR011055">
    <property type="entry name" value="Dup_hybrid_motif"/>
</dbReference>
<dbReference type="AlphaFoldDB" id="H3ZH06"/>
<evidence type="ECO:0000259" key="4">
    <source>
        <dbReference type="Pfam" id="PF01551"/>
    </source>
</evidence>
<evidence type="ECO:0000256" key="2">
    <source>
        <dbReference type="SAM" id="Coils"/>
    </source>
</evidence>
<evidence type="ECO:0000313" key="6">
    <source>
        <dbReference type="Proteomes" id="UP000012046"/>
    </source>
</evidence>
<protein>
    <recommendedName>
        <fullName evidence="4">M23ase beta-sheet core domain-containing protein</fullName>
    </recommendedName>
</protein>
<sequence>MLLVNNWLQSKQFALMKDRIIISVSSVHGTRHFNISNIVKRNAVIGLWVLLFSVLITAAVIHYLMYTVDSAKAEQQLLAEQTSALQQQLAQLTETRDTLEQELTLKQDEMALVSQRLEEIELSLGLEHNHDQGLESRLDLATVTSSARMAMLQLVPNGSPLDFDKRTSRFGVRTHPILGKRQHHNGIDLTAPRGTPIYAPADGVVELVRKSNSGYGNLLKIRHAFGFSTLYAHLQDFKVTGGTFVHKGQLIATSGNTGSSTAPHLHYEIHFLDRSLNPQHFVDWDSGNFDLIFEKERNVRWDSLVSMLQTKASTQLQLATFKEQPVTQVAE</sequence>
<dbReference type="FunFam" id="2.70.70.10:FF:000006">
    <property type="entry name" value="M23 family peptidase"/>
    <property type="match status" value="1"/>
</dbReference>
<dbReference type="PANTHER" id="PTHR21666:SF289">
    <property type="entry name" value="L-ALA--D-GLU ENDOPEPTIDASE"/>
    <property type="match status" value="1"/>
</dbReference>